<gene>
    <name evidence="14" type="ORF">JGU71_20525</name>
</gene>
<evidence type="ECO:0000259" key="13">
    <source>
        <dbReference type="Pfam" id="PF06974"/>
    </source>
</evidence>
<comment type="pathway">
    <text evidence="2">Lipid metabolism.</text>
</comment>
<evidence type="ECO:0000256" key="4">
    <source>
        <dbReference type="ARBA" id="ARBA00013244"/>
    </source>
</evidence>
<dbReference type="GO" id="GO:0005886">
    <property type="term" value="C:plasma membrane"/>
    <property type="evidence" value="ECO:0007669"/>
    <property type="project" value="TreeGrafter"/>
</dbReference>
<dbReference type="GO" id="GO:0006071">
    <property type="term" value="P:glycerol metabolic process"/>
    <property type="evidence" value="ECO:0007669"/>
    <property type="project" value="UniProtKB-KW"/>
</dbReference>
<dbReference type="RefSeq" id="WP_199706162.1">
    <property type="nucleotide sequence ID" value="NZ_JAEMNV010000007.1"/>
</dbReference>
<feature type="domain" description="O-acyltransferase WSD1 C-terminal" evidence="13">
    <location>
        <begin position="315"/>
        <end position="459"/>
    </location>
</feature>
<dbReference type="EC" id="2.3.1.20" evidence="4 11"/>
<dbReference type="GO" id="GO:0001666">
    <property type="term" value="P:response to hypoxia"/>
    <property type="evidence" value="ECO:0007669"/>
    <property type="project" value="TreeGrafter"/>
</dbReference>
<dbReference type="InterPro" id="IPR004255">
    <property type="entry name" value="O-acyltransferase_WSD1_N"/>
</dbReference>
<dbReference type="GO" id="GO:0071731">
    <property type="term" value="P:response to nitric oxide"/>
    <property type="evidence" value="ECO:0007669"/>
    <property type="project" value="TreeGrafter"/>
</dbReference>
<evidence type="ECO:0000256" key="2">
    <source>
        <dbReference type="ARBA" id="ARBA00005189"/>
    </source>
</evidence>
<dbReference type="PANTHER" id="PTHR31650">
    <property type="entry name" value="O-ACYLTRANSFERASE (WSD1-LIKE) FAMILY PROTEIN"/>
    <property type="match status" value="1"/>
</dbReference>
<keyword evidence="8 11" id="KW-0443">Lipid metabolism</keyword>
<evidence type="ECO:0000256" key="5">
    <source>
        <dbReference type="ARBA" id="ARBA00022516"/>
    </source>
</evidence>
<protein>
    <recommendedName>
        <fullName evidence="4 11">Diacylglycerol O-acyltransferase</fullName>
        <ecNumber evidence="4 11">2.3.1.20</ecNumber>
    </recommendedName>
</protein>
<evidence type="ECO:0000256" key="3">
    <source>
        <dbReference type="ARBA" id="ARBA00009587"/>
    </source>
</evidence>
<keyword evidence="15" id="KW-1185">Reference proteome</keyword>
<dbReference type="Proteomes" id="UP000655868">
    <property type="component" value="Unassembled WGS sequence"/>
</dbReference>
<name>A0A934NTL3_9NOCA</name>
<dbReference type="InterPro" id="IPR045034">
    <property type="entry name" value="O-acyltransferase_WSD1-like"/>
</dbReference>
<proteinExistence type="inferred from homology"/>
<evidence type="ECO:0000256" key="1">
    <source>
        <dbReference type="ARBA" id="ARBA00004771"/>
    </source>
</evidence>
<sequence>MTQRLSPLDAGFLELEDSDPNVSLAIAAVAIIEGPPPSEADFLEAVAARLIAIPHARERIHTTAFDLSAPVWIDDDDFDVNRHLRRTALPAPGDDDALGHLVGRVMAQRLDRSRPLWECWVVEGLENGRWAILAKVHHCMADGIAGARLFEALCDPDTHNGVVRLVSRREPADNSTGIARRVRDALVALPSSPAAQFRYLVKGLLTPLQIALGTFGAAKGFAGIAGGVLVPTASTSLLGPVGKQRRYAVARASMLDIRDVCTVFDVKVNDVALAAITGALRTMLLRRGEEPKEDSVRTLVPVSVRNSGSADVLDNRVSLMLPVLPVAIADPVDQLAAVHGRMAAHKSGGEAEAGHLATSLAEHWPFAPTAWAVRLASRLPQHGIDIVATNVPGPKHSRTVLGSRVVEIFPYVPIAWRLRIGIAILSYADRVSFGITGDFDSAPDLDFLAHEIERHMELLVAEAHSRR</sequence>
<dbReference type="GO" id="GO:0004144">
    <property type="term" value="F:diacylglycerol O-acyltransferase activity"/>
    <property type="evidence" value="ECO:0007669"/>
    <property type="project" value="UniProtKB-EC"/>
</dbReference>
<reference evidence="14" key="1">
    <citation type="submission" date="2020-12" db="EMBL/GenBank/DDBJ databases">
        <title>Antrihabitans popcorni sp. nov. and Antrihabitans auranticaus sp. nov., isolated from a larva cave.</title>
        <authorList>
            <person name="Lee S.D."/>
            <person name="Kim I.S."/>
        </authorList>
    </citation>
    <scope>NUCLEOTIDE SEQUENCE</scope>
    <source>
        <strain evidence="14">YC3-6</strain>
    </source>
</reference>
<dbReference type="PANTHER" id="PTHR31650:SF1">
    <property type="entry name" value="WAX ESTER SYNTHASE_DIACYLGLYCEROL ACYLTRANSFERASE 4-RELATED"/>
    <property type="match status" value="1"/>
</dbReference>
<dbReference type="AlphaFoldDB" id="A0A934NTL3"/>
<dbReference type="GO" id="GO:0019432">
    <property type="term" value="P:triglyceride biosynthetic process"/>
    <property type="evidence" value="ECO:0007669"/>
    <property type="project" value="TreeGrafter"/>
</dbReference>
<evidence type="ECO:0000256" key="8">
    <source>
        <dbReference type="ARBA" id="ARBA00023098"/>
    </source>
</evidence>
<dbReference type="Pfam" id="PF03007">
    <property type="entry name" value="WS_DGAT_cat"/>
    <property type="match status" value="1"/>
</dbReference>
<evidence type="ECO:0000256" key="11">
    <source>
        <dbReference type="RuleBase" id="RU361241"/>
    </source>
</evidence>
<keyword evidence="6 11" id="KW-0808">Transferase</keyword>
<comment type="pathway">
    <text evidence="1 11">Glycerolipid metabolism; triacylglycerol biosynthesis.</text>
</comment>
<comment type="similarity">
    <text evidence="3 11">Belongs to the long-chain O-acyltransferase family.</text>
</comment>
<dbReference type="InterPro" id="IPR009721">
    <property type="entry name" value="O-acyltransferase_WSD1_C"/>
</dbReference>
<evidence type="ECO:0000256" key="9">
    <source>
        <dbReference type="ARBA" id="ARBA00023315"/>
    </source>
</evidence>
<dbReference type="EMBL" id="JAEMNV010000007">
    <property type="protein sequence ID" value="MBJ8341274.1"/>
    <property type="molecule type" value="Genomic_DNA"/>
</dbReference>
<evidence type="ECO:0000256" key="7">
    <source>
        <dbReference type="ARBA" id="ARBA00022798"/>
    </source>
</evidence>
<comment type="caution">
    <text evidence="14">The sequence shown here is derived from an EMBL/GenBank/DDBJ whole genome shotgun (WGS) entry which is preliminary data.</text>
</comment>
<keyword evidence="5 11" id="KW-0444">Lipid biosynthesis</keyword>
<accession>A0A934NTL3</accession>
<dbReference type="NCBIfam" id="TIGR02946">
    <property type="entry name" value="acyl_WS_DGAT"/>
    <property type="match status" value="1"/>
</dbReference>
<evidence type="ECO:0000259" key="12">
    <source>
        <dbReference type="Pfam" id="PF03007"/>
    </source>
</evidence>
<keyword evidence="7 11" id="KW-0319">Glycerol metabolism</keyword>
<comment type="catalytic activity">
    <reaction evidence="10 11">
        <text>an acyl-CoA + a 1,2-diacyl-sn-glycerol = a triacyl-sn-glycerol + CoA</text>
        <dbReference type="Rhea" id="RHEA:10868"/>
        <dbReference type="ChEBI" id="CHEBI:17815"/>
        <dbReference type="ChEBI" id="CHEBI:57287"/>
        <dbReference type="ChEBI" id="CHEBI:58342"/>
        <dbReference type="ChEBI" id="CHEBI:64615"/>
        <dbReference type="EC" id="2.3.1.20"/>
    </reaction>
</comment>
<evidence type="ECO:0000313" key="15">
    <source>
        <dbReference type="Proteomes" id="UP000655868"/>
    </source>
</evidence>
<evidence type="ECO:0000313" key="14">
    <source>
        <dbReference type="EMBL" id="MBJ8341274.1"/>
    </source>
</evidence>
<dbReference type="GO" id="GO:0051701">
    <property type="term" value="P:biological process involved in interaction with host"/>
    <property type="evidence" value="ECO:0007669"/>
    <property type="project" value="TreeGrafter"/>
</dbReference>
<keyword evidence="9 11" id="KW-0012">Acyltransferase</keyword>
<dbReference type="SUPFAM" id="SSF52777">
    <property type="entry name" value="CoA-dependent acyltransferases"/>
    <property type="match status" value="1"/>
</dbReference>
<dbReference type="InterPro" id="IPR014292">
    <property type="entry name" value="Acyl_transf_WS/DGAT"/>
</dbReference>
<evidence type="ECO:0000256" key="10">
    <source>
        <dbReference type="ARBA" id="ARBA00048109"/>
    </source>
</evidence>
<organism evidence="14 15">
    <name type="scientific">Antrihabitans stalagmiti</name>
    <dbReference type="NCBI Taxonomy" id="2799499"/>
    <lineage>
        <taxon>Bacteria</taxon>
        <taxon>Bacillati</taxon>
        <taxon>Actinomycetota</taxon>
        <taxon>Actinomycetes</taxon>
        <taxon>Mycobacteriales</taxon>
        <taxon>Nocardiaceae</taxon>
        <taxon>Antrihabitans</taxon>
    </lineage>
</organism>
<evidence type="ECO:0000256" key="6">
    <source>
        <dbReference type="ARBA" id="ARBA00022679"/>
    </source>
</evidence>
<feature type="domain" description="O-acyltransferase WSD1-like N-terminal" evidence="12">
    <location>
        <begin position="5"/>
        <end position="272"/>
    </location>
</feature>
<dbReference type="Pfam" id="PF06974">
    <property type="entry name" value="WS_DGAT_C"/>
    <property type="match status" value="1"/>
</dbReference>